<accession>A0AAW1U8H9</accession>
<comment type="caution">
    <text evidence="1">The sequence shown here is derived from an EMBL/GenBank/DDBJ whole genome shotgun (WGS) entry which is preliminary data.</text>
</comment>
<protein>
    <recommendedName>
        <fullName evidence="3">Reverse transcriptase domain-containing protein</fullName>
    </recommendedName>
</protein>
<proteinExistence type="predicted"/>
<reference evidence="1 2" key="1">
    <citation type="submission" date="2023-03" db="EMBL/GenBank/DDBJ databases">
        <title>Genome insight into feeding habits of ladybird beetles.</title>
        <authorList>
            <person name="Li H.-S."/>
            <person name="Huang Y.-H."/>
            <person name="Pang H."/>
        </authorList>
    </citation>
    <scope>NUCLEOTIDE SEQUENCE [LARGE SCALE GENOMIC DNA]</scope>
    <source>
        <strain evidence="1">SYSU_2023b</strain>
        <tissue evidence="1">Whole body</tissue>
    </source>
</reference>
<name>A0AAW1U8H9_9CUCU</name>
<evidence type="ECO:0008006" key="3">
    <source>
        <dbReference type="Google" id="ProtNLM"/>
    </source>
</evidence>
<gene>
    <name evidence="1" type="ORF">WA026_008412</name>
</gene>
<organism evidence="1 2">
    <name type="scientific">Henosepilachna vigintioctopunctata</name>
    <dbReference type="NCBI Taxonomy" id="420089"/>
    <lineage>
        <taxon>Eukaryota</taxon>
        <taxon>Metazoa</taxon>
        <taxon>Ecdysozoa</taxon>
        <taxon>Arthropoda</taxon>
        <taxon>Hexapoda</taxon>
        <taxon>Insecta</taxon>
        <taxon>Pterygota</taxon>
        <taxon>Neoptera</taxon>
        <taxon>Endopterygota</taxon>
        <taxon>Coleoptera</taxon>
        <taxon>Polyphaga</taxon>
        <taxon>Cucujiformia</taxon>
        <taxon>Coccinelloidea</taxon>
        <taxon>Coccinellidae</taxon>
        <taxon>Epilachninae</taxon>
        <taxon>Epilachnini</taxon>
        <taxon>Henosepilachna</taxon>
    </lineage>
</organism>
<dbReference type="Proteomes" id="UP001431783">
    <property type="component" value="Unassembled WGS sequence"/>
</dbReference>
<sequence>MFCTFPEQMEIGLEKLFGGILYQNILDFFHGLTLIMKATARALDYREQLDVVLTNFAKAFDRVDHALMVAQLGKFDFSSNAHTIMISYLTMGTQ</sequence>
<evidence type="ECO:0000313" key="1">
    <source>
        <dbReference type="EMBL" id="KAK9879911.1"/>
    </source>
</evidence>
<keyword evidence="2" id="KW-1185">Reference proteome</keyword>
<dbReference type="AlphaFoldDB" id="A0AAW1U8H9"/>
<evidence type="ECO:0000313" key="2">
    <source>
        <dbReference type="Proteomes" id="UP001431783"/>
    </source>
</evidence>
<dbReference type="EMBL" id="JARQZJ010000063">
    <property type="protein sequence ID" value="KAK9879911.1"/>
    <property type="molecule type" value="Genomic_DNA"/>
</dbReference>